<feature type="transmembrane region" description="Helical" evidence="3">
    <location>
        <begin position="69"/>
        <end position="90"/>
    </location>
</feature>
<dbReference type="Pfam" id="PF07690">
    <property type="entry name" value="MFS_1"/>
    <property type="match status" value="1"/>
</dbReference>
<dbReference type="PROSITE" id="PS50850">
    <property type="entry name" value="MFS"/>
    <property type="match status" value="1"/>
</dbReference>
<dbReference type="Proteomes" id="UP000027073">
    <property type="component" value="Unassembled WGS sequence"/>
</dbReference>
<dbReference type="GO" id="GO:0022857">
    <property type="term" value="F:transmembrane transporter activity"/>
    <property type="evidence" value="ECO:0007669"/>
    <property type="project" value="InterPro"/>
</dbReference>
<evidence type="ECO:0000313" key="5">
    <source>
        <dbReference type="EMBL" id="KDQ26157.1"/>
    </source>
</evidence>
<keyword evidence="3" id="KW-0812">Transmembrane</keyword>
<dbReference type="InterPro" id="IPR036259">
    <property type="entry name" value="MFS_trans_sf"/>
</dbReference>
<dbReference type="AlphaFoldDB" id="A0A067NPY6"/>
<dbReference type="GO" id="GO:0016020">
    <property type="term" value="C:membrane"/>
    <property type="evidence" value="ECO:0007669"/>
    <property type="project" value="UniProtKB-SubCell"/>
</dbReference>
<feature type="transmembrane region" description="Helical" evidence="3">
    <location>
        <begin position="229"/>
        <end position="250"/>
    </location>
</feature>
<organism evidence="5 6">
    <name type="scientific">Pleurotus ostreatus (strain PC15)</name>
    <name type="common">Oyster mushroom</name>
    <dbReference type="NCBI Taxonomy" id="1137138"/>
    <lineage>
        <taxon>Eukaryota</taxon>
        <taxon>Fungi</taxon>
        <taxon>Dikarya</taxon>
        <taxon>Basidiomycota</taxon>
        <taxon>Agaricomycotina</taxon>
        <taxon>Agaricomycetes</taxon>
        <taxon>Agaricomycetidae</taxon>
        <taxon>Agaricales</taxon>
        <taxon>Pleurotineae</taxon>
        <taxon>Pleurotaceae</taxon>
        <taxon>Pleurotus</taxon>
    </lineage>
</organism>
<dbReference type="InterPro" id="IPR011701">
    <property type="entry name" value="MFS"/>
</dbReference>
<dbReference type="Gene3D" id="1.20.1250.20">
    <property type="entry name" value="MFS general substrate transporter like domains"/>
    <property type="match status" value="2"/>
</dbReference>
<evidence type="ECO:0000313" key="6">
    <source>
        <dbReference type="Proteomes" id="UP000027073"/>
    </source>
</evidence>
<feature type="transmembrane region" description="Helical" evidence="3">
    <location>
        <begin position="162"/>
        <end position="185"/>
    </location>
</feature>
<accession>A0A067NPY6</accession>
<dbReference type="InterPro" id="IPR050327">
    <property type="entry name" value="Proton-linked_MCT"/>
</dbReference>
<comment type="similarity">
    <text evidence="2">Belongs to the major facilitator superfamily. Monocarboxylate porter (TC 2.A.1.13) family.</text>
</comment>
<feature type="transmembrane region" description="Helical" evidence="3">
    <location>
        <begin position="110"/>
        <end position="129"/>
    </location>
</feature>
<proteinExistence type="inferred from homology"/>
<feature type="transmembrane region" description="Helical" evidence="3">
    <location>
        <begin position="398"/>
        <end position="420"/>
    </location>
</feature>
<evidence type="ECO:0000256" key="1">
    <source>
        <dbReference type="ARBA" id="ARBA00004141"/>
    </source>
</evidence>
<dbReference type="VEuPathDB" id="FungiDB:PLEOSDRAFT_1045353"/>
<dbReference type="HOGENOM" id="CLU_001265_1_1_1"/>
<dbReference type="SUPFAM" id="SSF103473">
    <property type="entry name" value="MFS general substrate transporter"/>
    <property type="match status" value="1"/>
</dbReference>
<dbReference type="InterPro" id="IPR020846">
    <property type="entry name" value="MFS_dom"/>
</dbReference>
<feature type="transmembrane region" description="Helical" evidence="3">
    <location>
        <begin position="336"/>
        <end position="356"/>
    </location>
</feature>
<evidence type="ECO:0000256" key="3">
    <source>
        <dbReference type="SAM" id="Phobius"/>
    </source>
</evidence>
<sequence length="460" mass="49168">MPSAAQQSPSDTSSDDALEAKRSLSCHTAGCLKIGSIPQSSTITLTNSLPDPTVTLFPPCETTDGGVRAWLSVLGASLALFATFGLMNAFGTFQAWYSSHQLQHLPPSTISWIGSLQLWMFFFAVSLYFGRLYDSYGPTALMIIGTILYLFSLMMTSISTQFYQYVLCQGIVFGLGVGMLFYPCMASVSTHFLKLRATALGIAAAGSSLGGVVYPILLRQLFDKVGFGWAVRIAGFIGAACCVVAVLTVSSRVPPTRPKATAFNFAGFKDLQFILLTAGGCFVALGLFIPFFYLAEFAHAIGISTHLSFYVLAVLNGGGVLGRIAPAYLSDALGRFNLLAPSAFLAGLSCVSIWLFTHEIIALMFFAAVYGFFSGAFISLITPCVAQISEMNEIGTRIGTLYTVISFPSLLGGPIGGFLLTRGRGSYVPMATFAGSAIIIGSFLILWSKLRINPNFLARV</sequence>
<dbReference type="PANTHER" id="PTHR11360">
    <property type="entry name" value="MONOCARBOXYLATE TRANSPORTER"/>
    <property type="match status" value="1"/>
</dbReference>
<dbReference type="PANTHER" id="PTHR11360:SF177">
    <property type="entry name" value="RIBOFLAVIN TRANSPORTER MCH5"/>
    <property type="match status" value="1"/>
</dbReference>
<evidence type="ECO:0000256" key="2">
    <source>
        <dbReference type="ARBA" id="ARBA00006727"/>
    </source>
</evidence>
<feature type="transmembrane region" description="Helical" evidence="3">
    <location>
        <begin position="426"/>
        <end position="447"/>
    </location>
</feature>
<dbReference type="InParanoid" id="A0A067NPY6"/>
<feature type="transmembrane region" description="Helical" evidence="3">
    <location>
        <begin position="362"/>
        <end position="386"/>
    </location>
</feature>
<feature type="transmembrane region" description="Helical" evidence="3">
    <location>
        <begin position="136"/>
        <end position="156"/>
    </location>
</feature>
<feature type="transmembrane region" description="Helical" evidence="3">
    <location>
        <begin position="197"/>
        <end position="217"/>
    </location>
</feature>
<dbReference type="OrthoDB" id="6509908at2759"/>
<reference evidence="6" key="1">
    <citation type="journal article" date="2014" name="Proc. Natl. Acad. Sci. U.S.A.">
        <title>Extensive sampling of basidiomycete genomes demonstrates inadequacy of the white-rot/brown-rot paradigm for wood decay fungi.</title>
        <authorList>
            <person name="Riley R."/>
            <person name="Salamov A.A."/>
            <person name="Brown D.W."/>
            <person name="Nagy L.G."/>
            <person name="Floudas D."/>
            <person name="Held B.W."/>
            <person name="Levasseur A."/>
            <person name="Lombard V."/>
            <person name="Morin E."/>
            <person name="Otillar R."/>
            <person name="Lindquist E.A."/>
            <person name="Sun H."/>
            <person name="LaButti K.M."/>
            <person name="Schmutz J."/>
            <person name="Jabbour D."/>
            <person name="Luo H."/>
            <person name="Baker S.E."/>
            <person name="Pisabarro A.G."/>
            <person name="Walton J.D."/>
            <person name="Blanchette R.A."/>
            <person name="Henrissat B."/>
            <person name="Martin F."/>
            <person name="Cullen D."/>
            <person name="Hibbett D.S."/>
            <person name="Grigoriev I.V."/>
        </authorList>
    </citation>
    <scope>NUCLEOTIDE SEQUENCE [LARGE SCALE GENOMIC DNA]</scope>
    <source>
        <strain evidence="6">PC15</strain>
    </source>
</reference>
<name>A0A067NPY6_PLEO1</name>
<evidence type="ECO:0000259" key="4">
    <source>
        <dbReference type="PROSITE" id="PS50850"/>
    </source>
</evidence>
<gene>
    <name evidence="5" type="ORF">PLEOSDRAFT_1045353</name>
</gene>
<feature type="transmembrane region" description="Helical" evidence="3">
    <location>
        <begin position="307"/>
        <end position="329"/>
    </location>
</feature>
<comment type="subcellular location">
    <subcellularLocation>
        <location evidence="1">Membrane</location>
        <topology evidence="1">Multi-pass membrane protein</topology>
    </subcellularLocation>
</comment>
<protein>
    <recommendedName>
        <fullName evidence="4">Major facilitator superfamily (MFS) profile domain-containing protein</fullName>
    </recommendedName>
</protein>
<keyword evidence="3" id="KW-1133">Transmembrane helix</keyword>
<feature type="domain" description="Major facilitator superfamily (MFS) profile" evidence="4">
    <location>
        <begin position="272"/>
        <end position="460"/>
    </location>
</feature>
<keyword evidence="3" id="KW-0472">Membrane</keyword>
<dbReference type="EMBL" id="KL198010">
    <property type="protein sequence ID" value="KDQ26157.1"/>
    <property type="molecule type" value="Genomic_DNA"/>
</dbReference>
<feature type="transmembrane region" description="Helical" evidence="3">
    <location>
        <begin position="271"/>
        <end position="295"/>
    </location>
</feature>